<reference evidence="1 2" key="1">
    <citation type="submission" date="2022-11" db="EMBL/GenBank/DDBJ databases">
        <title>Whole genome sequence of Eschrichtius robustus ER-17-0199.</title>
        <authorList>
            <person name="Bruniche-Olsen A."/>
            <person name="Black A.N."/>
            <person name="Fields C.J."/>
            <person name="Walden K."/>
            <person name="Dewoody J.A."/>
        </authorList>
    </citation>
    <scope>NUCLEOTIDE SEQUENCE [LARGE SCALE GENOMIC DNA]</scope>
    <source>
        <strain evidence="1">ER-17-0199</strain>
        <tissue evidence="1">Blubber</tissue>
    </source>
</reference>
<comment type="caution">
    <text evidence="1">The sequence shown here is derived from an EMBL/GenBank/DDBJ whole genome shotgun (WGS) entry which is preliminary data.</text>
</comment>
<name>A0AB34GAQ7_ESCRO</name>
<evidence type="ECO:0000313" key="1">
    <source>
        <dbReference type="EMBL" id="KAJ8775695.1"/>
    </source>
</evidence>
<dbReference type="EMBL" id="JAIQCJ010002596">
    <property type="protein sequence ID" value="KAJ8775695.1"/>
    <property type="molecule type" value="Genomic_DNA"/>
</dbReference>
<protein>
    <submittedName>
        <fullName evidence="1">Uncharacterized protein</fullName>
    </submittedName>
</protein>
<gene>
    <name evidence="1" type="ORF">J1605_016243</name>
</gene>
<keyword evidence="2" id="KW-1185">Reference proteome</keyword>
<dbReference type="Proteomes" id="UP001159641">
    <property type="component" value="Unassembled WGS sequence"/>
</dbReference>
<proteinExistence type="predicted"/>
<accession>A0AB34GAQ7</accession>
<organism evidence="1 2">
    <name type="scientific">Eschrichtius robustus</name>
    <name type="common">California gray whale</name>
    <name type="synonym">Eschrichtius gibbosus</name>
    <dbReference type="NCBI Taxonomy" id="9764"/>
    <lineage>
        <taxon>Eukaryota</taxon>
        <taxon>Metazoa</taxon>
        <taxon>Chordata</taxon>
        <taxon>Craniata</taxon>
        <taxon>Vertebrata</taxon>
        <taxon>Euteleostomi</taxon>
        <taxon>Mammalia</taxon>
        <taxon>Eutheria</taxon>
        <taxon>Laurasiatheria</taxon>
        <taxon>Artiodactyla</taxon>
        <taxon>Whippomorpha</taxon>
        <taxon>Cetacea</taxon>
        <taxon>Mysticeti</taxon>
        <taxon>Eschrichtiidae</taxon>
        <taxon>Eschrichtius</taxon>
    </lineage>
</organism>
<evidence type="ECO:0000313" key="2">
    <source>
        <dbReference type="Proteomes" id="UP001159641"/>
    </source>
</evidence>
<sequence>MSRPHPSKLPFPHGRRPLLDLLLHCGALTCTRLGSHLLINTHRVSSKFTVQLEEEPWSSSQSKVPQESQALARECAHVFVGGPSELSPFDVWLLQQGLQALQPPVLAQCHTSCRMARCTSVLVPMRLPGAARAPPLSSRPGLHCPSLGHHVCPTQYHPHKLTASAEVTALS</sequence>
<dbReference type="AlphaFoldDB" id="A0AB34GAQ7"/>